<feature type="transmembrane region" description="Helical" evidence="10">
    <location>
        <begin position="119"/>
        <end position="137"/>
    </location>
</feature>
<dbReference type="PANTHER" id="PTHR10906">
    <property type="entry name" value="SECY/SEC61-ALPHA FAMILY MEMBER"/>
    <property type="match status" value="1"/>
</dbReference>
<proteinExistence type="inferred from homology"/>
<dbReference type="PROSITE" id="PS00756">
    <property type="entry name" value="SECY_2"/>
    <property type="match status" value="1"/>
</dbReference>
<accession>A0A0G1VQB5</accession>
<comment type="function">
    <text evidence="10 11">The central subunit of the protein translocation channel SecYEG. Consists of two halves formed by TMs 1-5 and 6-10. These two domains form a lateral gate at the front which open onto the bilayer between TMs 2 and 7, and are clamped together by SecE at the back. The channel is closed by both a pore ring composed of hydrophobic SecY resides and a short helix (helix 2A) on the extracellular side of the membrane which forms a plug. The plug probably moves laterally to allow the channel to open. The ring and the pore may move independently.</text>
</comment>
<evidence type="ECO:0000256" key="11">
    <source>
        <dbReference type="RuleBase" id="RU000537"/>
    </source>
</evidence>
<dbReference type="InterPro" id="IPR023201">
    <property type="entry name" value="SecY_dom_sf"/>
</dbReference>
<sequence length="424" mass="45780">MFDTFIRKLKLIVTDETLRDRVLFVLGALVVFRLLAAIPIPGINVAALENFLGNNQFLGLLNVFSGGGFSNLSIMMIGVSPFITASIIMQLVSVLSPALKAMYQEEGDSGRMRFTQYSRYLTVPLAFIQAFGFLVLLRQNGIVPEMDFMHTLTNVIVIAAGAILLMWIGELITEFGVGNGISLLIFAGIVAGIPSAVSQFIFSFDISQLPAYIGFAAVALVITAGVVFVTEAERPIPVTYARRVRGMKVMGGVSTYLPLRVNQAGVMPIIFALSILLFPQMIATFLAKSSIALVATVASWVVSVLANQWIYGALYFGMVFLFTYFYTAITFEPTQIAKNLQKNGAFIPGVRPGGTTSEYLGNIITRITLVGALFLGFLAVLPLILQGVTGITAVTIGGTALLIVVSVVLDVVKKIDAQTSIREY</sequence>
<feature type="transmembrane region" description="Helical" evidence="10">
    <location>
        <begin position="257"/>
        <end position="278"/>
    </location>
</feature>
<feature type="transmembrane region" description="Helical" evidence="10">
    <location>
        <begin position="391"/>
        <end position="412"/>
    </location>
</feature>
<gene>
    <name evidence="10" type="primary">secY</name>
    <name evidence="14" type="ORF">UY44_C0008G0028</name>
</gene>
<keyword evidence="4 10" id="KW-0812">Transmembrane</keyword>
<organism evidence="14 15">
    <name type="scientific">Candidatus Kaiserbacteria bacterium GW2011_GWA2_49_19</name>
    <dbReference type="NCBI Taxonomy" id="1618669"/>
    <lineage>
        <taxon>Bacteria</taxon>
        <taxon>Candidatus Kaiseribacteriota</taxon>
    </lineage>
</organism>
<dbReference type="Gene3D" id="1.10.3370.10">
    <property type="entry name" value="SecY subunit domain"/>
    <property type="match status" value="1"/>
</dbReference>
<dbReference type="PROSITE" id="PS00755">
    <property type="entry name" value="SECY_1"/>
    <property type="match status" value="1"/>
</dbReference>
<keyword evidence="6 10" id="KW-1133">Transmembrane helix</keyword>
<feature type="transmembrane region" description="Helical" evidence="10">
    <location>
        <begin position="309"/>
        <end position="329"/>
    </location>
</feature>
<evidence type="ECO:0000256" key="8">
    <source>
        <dbReference type="ARBA" id="ARBA00023136"/>
    </source>
</evidence>
<comment type="subunit">
    <text evidence="10">Component of the Sec protein translocase complex. Heterotrimer consisting of SecY, SecE and SecG subunits. The heterotrimers can form oligomers, although 1 heterotrimer is thought to be able to translocate proteins. Interacts with the ribosome. Interacts with SecDF, and other proteins may be involved. Interacts with SecA.</text>
</comment>
<dbReference type="AlphaFoldDB" id="A0A0G1VQB5"/>
<feature type="transmembrane region" description="Helical" evidence="10">
    <location>
        <begin position="21"/>
        <end position="43"/>
    </location>
</feature>
<evidence type="ECO:0000256" key="13">
    <source>
        <dbReference type="RuleBase" id="RU004349"/>
    </source>
</evidence>
<feature type="transmembrane region" description="Helical" evidence="10">
    <location>
        <begin position="285"/>
        <end position="303"/>
    </location>
</feature>
<dbReference type="GO" id="GO:0043952">
    <property type="term" value="P:protein transport by the Sec complex"/>
    <property type="evidence" value="ECO:0007669"/>
    <property type="project" value="UniProtKB-UniRule"/>
</dbReference>
<keyword evidence="3 10" id="KW-0813">Transport</keyword>
<protein>
    <recommendedName>
        <fullName evidence="9 10">Protein translocase subunit SecY</fullName>
    </recommendedName>
</protein>
<evidence type="ECO:0000256" key="2">
    <source>
        <dbReference type="ARBA" id="ARBA00005751"/>
    </source>
</evidence>
<name>A0A0G1VQB5_9BACT</name>
<dbReference type="GO" id="GO:0006605">
    <property type="term" value="P:protein targeting"/>
    <property type="evidence" value="ECO:0007669"/>
    <property type="project" value="UniProtKB-UniRule"/>
</dbReference>
<evidence type="ECO:0000256" key="5">
    <source>
        <dbReference type="ARBA" id="ARBA00022927"/>
    </source>
</evidence>
<dbReference type="InterPro" id="IPR026593">
    <property type="entry name" value="SecY"/>
</dbReference>
<keyword evidence="5 10" id="KW-0653">Protein transport</keyword>
<dbReference type="PATRIC" id="fig|1618669.3.peg.346"/>
<dbReference type="NCBIfam" id="TIGR00967">
    <property type="entry name" value="3a0501s007"/>
    <property type="match status" value="1"/>
</dbReference>
<dbReference type="PIRSF" id="PIRSF004557">
    <property type="entry name" value="SecY"/>
    <property type="match status" value="1"/>
</dbReference>
<reference evidence="14 15" key="1">
    <citation type="journal article" date="2015" name="Nature">
        <title>rRNA introns, odd ribosomes, and small enigmatic genomes across a large radiation of phyla.</title>
        <authorList>
            <person name="Brown C.T."/>
            <person name="Hug L.A."/>
            <person name="Thomas B.C."/>
            <person name="Sharon I."/>
            <person name="Castelle C.J."/>
            <person name="Singh A."/>
            <person name="Wilkins M.J."/>
            <person name="Williams K.H."/>
            <person name="Banfield J.F."/>
        </authorList>
    </citation>
    <scope>NUCLEOTIDE SEQUENCE [LARGE SCALE GENOMIC DNA]</scope>
</reference>
<feature type="transmembrane region" description="Helical" evidence="10">
    <location>
        <begin position="81"/>
        <end position="99"/>
    </location>
</feature>
<dbReference type="FunFam" id="1.10.3370.10:FF:000001">
    <property type="entry name" value="Preprotein translocase subunit SecY"/>
    <property type="match status" value="1"/>
</dbReference>
<dbReference type="PRINTS" id="PR00303">
    <property type="entry name" value="SECYTRNLCASE"/>
</dbReference>
<dbReference type="Proteomes" id="UP000033965">
    <property type="component" value="Unassembled WGS sequence"/>
</dbReference>
<dbReference type="InterPro" id="IPR002208">
    <property type="entry name" value="SecY/SEC61-alpha"/>
</dbReference>
<evidence type="ECO:0000256" key="4">
    <source>
        <dbReference type="ARBA" id="ARBA00022692"/>
    </source>
</evidence>
<feature type="transmembrane region" description="Helical" evidence="10">
    <location>
        <begin position="209"/>
        <end position="229"/>
    </location>
</feature>
<comment type="subcellular location">
    <subcellularLocation>
        <location evidence="10">Cell membrane</location>
        <topology evidence="10">Multi-pass membrane protein</topology>
    </subcellularLocation>
    <subcellularLocation>
        <location evidence="1 12">Membrane</location>
        <topology evidence="1 12">Multi-pass membrane protein</topology>
    </subcellularLocation>
</comment>
<feature type="transmembrane region" description="Helical" evidence="10">
    <location>
        <begin position="149"/>
        <end position="169"/>
    </location>
</feature>
<keyword evidence="8 10" id="KW-0472">Membrane</keyword>
<comment type="caution">
    <text evidence="14">The sequence shown here is derived from an EMBL/GenBank/DDBJ whole genome shotgun (WGS) entry which is preliminary data.</text>
</comment>
<keyword evidence="7 10" id="KW-0811">Translocation</keyword>
<dbReference type="InterPro" id="IPR030659">
    <property type="entry name" value="SecY_CS"/>
</dbReference>
<evidence type="ECO:0000256" key="6">
    <source>
        <dbReference type="ARBA" id="ARBA00022989"/>
    </source>
</evidence>
<dbReference type="GO" id="GO:0005886">
    <property type="term" value="C:plasma membrane"/>
    <property type="evidence" value="ECO:0007669"/>
    <property type="project" value="UniProtKB-SubCell"/>
</dbReference>
<feature type="transmembrane region" description="Helical" evidence="10">
    <location>
        <begin position="367"/>
        <end position="385"/>
    </location>
</feature>
<evidence type="ECO:0000256" key="3">
    <source>
        <dbReference type="ARBA" id="ARBA00022448"/>
    </source>
</evidence>
<comment type="similarity">
    <text evidence="2 10 13">Belongs to the SecY/SEC61-alpha family.</text>
</comment>
<feature type="transmembrane region" description="Helical" evidence="10">
    <location>
        <begin position="181"/>
        <end position="202"/>
    </location>
</feature>
<dbReference type="EMBL" id="LCPZ01000008">
    <property type="protein sequence ID" value="KKW08663.1"/>
    <property type="molecule type" value="Genomic_DNA"/>
</dbReference>
<evidence type="ECO:0000313" key="15">
    <source>
        <dbReference type="Proteomes" id="UP000033965"/>
    </source>
</evidence>
<dbReference type="Pfam" id="PF00344">
    <property type="entry name" value="SecY"/>
    <property type="match status" value="1"/>
</dbReference>
<evidence type="ECO:0000256" key="10">
    <source>
        <dbReference type="HAMAP-Rule" id="MF_01465"/>
    </source>
</evidence>
<keyword evidence="10" id="KW-1003">Cell membrane</keyword>
<evidence type="ECO:0000256" key="12">
    <source>
        <dbReference type="RuleBase" id="RU003484"/>
    </source>
</evidence>
<comment type="caution">
    <text evidence="10">Lacks conserved residue(s) required for the propagation of feature annotation.</text>
</comment>
<dbReference type="SUPFAM" id="SSF103491">
    <property type="entry name" value="Preprotein translocase SecY subunit"/>
    <property type="match status" value="1"/>
</dbReference>
<evidence type="ECO:0000256" key="9">
    <source>
        <dbReference type="ARBA" id="ARBA00039733"/>
    </source>
</evidence>
<dbReference type="GO" id="GO:0065002">
    <property type="term" value="P:intracellular protein transmembrane transport"/>
    <property type="evidence" value="ECO:0007669"/>
    <property type="project" value="UniProtKB-UniRule"/>
</dbReference>
<evidence type="ECO:0000313" key="14">
    <source>
        <dbReference type="EMBL" id="KKW08663.1"/>
    </source>
</evidence>
<dbReference type="HAMAP" id="MF_01465">
    <property type="entry name" value="SecY"/>
    <property type="match status" value="1"/>
</dbReference>
<evidence type="ECO:0000256" key="7">
    <source>
        <dbReference type="ARBA" id="ARBA00023010"/>
    </source>
</evidence>
<evidence type="ECO:0000256" key="1">
    <source>
        <dbReference type="ARBA" id="ARBA00004141"/>
    </source>
</evidence>